<feature type="non-terminal residue" evidence="3">
    <location>
        <position position="343"/>
    </location>
</feature>
<evidence type="ECO:0000259" key="2">
    <source>
        <dbReference type="Pfam" id="PF13439"/>
    </source>
</evidence>
<dbReference type="EMBL" id="VBOY01000102">
    <property type="protein sequence ID" value="TMQ63685.1"/>
    <property type="molecule type" value="Genomic_DNA"/>
</dbReference>
<evidence type="ECO:0000313" key="3">
    <source>
        <dbReference type="EMBL" id="TMQ63685.1"/>
    </source>
</evidence>
<dbReference type="Pfam" id="PF13439">
    <property type="entry name" value="Glyco_transf_4"/>
    <property type="match status" value="1"/>
</dbReference>
<keyword evidence="3" id="KW-0808">Transferase</keyword>
<proteinExistence type="predicted"/>
<feature type="region of interest" description="Disordered" evidence="1">
    <location>
        <begin position="72"/>
        <end position="95"/>
    </location>
</feature>
<comment type="caution">
    <text evidence="3">The sequence shown here is derived from an EMBL/GenBank/DDBJ whole genome shotgun (WGS) entry which is preliminary data.</text>
</comment>
<dbReference type="InterPro" id="IPR050194">
    <property type="entry name" value="Glycosyltransferase_grp1"/>
</dbReference>
<sequence>MVRRLGNPVHARTARARVLAGGSHGAAHLWRVDGAGPLVPRAARAAQAHPLAQAAARATGSRRLGPRLDRAAHAPQAPSLGALHLPRDRHGGRETVSGGRSLLAVNFRDPAHPEAGGAELHLEHILVEAVARGIAVTWLASGFPNGAAEDSYRGIRVLRRGNWWNFNWIAPRVLVRELSHPKPDWIVEDINKAPCLLPFFTARPVAVVVPHLFGATAFREANPLVALYVVGLEALIPWVYRASRVVVISESTREDLVRRGLDAARVAVVHCGLDHHTYRVDPAVRKSDAPTILFVGRLRRYKGLDWVLRSLPAVLARVPAARLVVVGDGPHGAQLERDAKRLG</sequence>
<dbReference type="Pfam" id="PF13692">
    <property type="entry name" value="Glyco_trans_1_4"/>
    <property type="match status" value="1"/>
</dbReference>
<dbReference type="Gene3D" id="3.40.50.2000">
    <property type="entry name" value="Glycogen Phosphorylase B"/>
    <property type="match status" value="2"/>
</dbReference>
<dbReference type="Proteomes" id="UP000316609">
    <property type="component" value="Unassembled WGS sequence"/>
</dbReference>
<feature type="domain" description="Glycosyltransferase subfamily 4-like N-terminal" evidence="2">
    <location>
        <begin position="116"/>
        <end position="275"/>
    </location>
</feature>
<accession>A0A538TJ91</accession>
<dbReference type="CDD" id="cd03801">
    <property type="entry name" value="GT4_PimA-like"/>
    <property type="match status" value="1"/>
</dbReference>
<evidence type="ECO:0000256" key="1">
    <source>
        <dbReference type="SAM" id="MobiDB-lite"/>
    </source>
</evidence>
<protein>
    <submittedName>
        <fullName evidence="3">Glycosyltransferase family 4 protein</fullName>
    </submittedName>
</protein>
<name>A0A538TJ91_UNCEI</name>
<dbReference type="AlphaFoldDB" id="A0A538TJ91"/>
<dbReference type="GO" id="GO:0016757">
    <property type="term" value="F:glycosyltransferase activity"/>
    <property type="evidence" value="ECO:0007669"/>
    <property type="project" value="TreeGrafter"/>
</dbReference>
<gene>
    <name evidence="3" type="ORF">E6K78_10210</name>
</gene>
<dbReference type="SUPFAM" id="SSF53756">
    <property type="entry name" value="UDP-Glycosyltransferase/glycogen phosphorylase"/>
    <property type="match status" value="1"/>
</dbReference>
<dbReference type="PANTHER" id="PTHR45947">
    <property type="entry name" value="SULFOQUINOVOSYL TRANSFERASE SQD2"/>
    <property type="match status" value="1"/>
</dbReference>
<dbReference type="PANTHER" id="PTHR45947:SF3">
    <property type="entry name" value="SULFOQUINOVOSYL TRANSFERASE SQD2"/>
    <property type="match status" value="1"/>
</dbReference>
<organism evidence="3 4">
    <name type="scientific">Eiseniibacteriota bacterium</name>
    <dbReference type="NCBI Taxonomy" id="2212470"/>
    <lineage>
        <taxon>Bacteria</taxon>
        <taxon>Candidatus Eiseniibacteriota</taxon>
    </lineage>
</organism>
<evidence type="ECO:0000313" key="4">
    <source>
        <dbReference type="Proteomes" id="UP000316609"/>
    </source>
</evidence>
<dbReference type="InterPro" id="IPR028098">
    <property type="entry name" value="Glyco_trans_4-like_N"/>
</dbReference>
<reference evidence="3 4" key="1">
    <citation type="journal article" date="2019" name="Nat. Microbiol.">
        <title>Mediterranean grassland soil C-N compound turnover is dependent on rainfall and depth, and is mediated by genomically divergent microorganisms.</title>
        <authorList>
            <person name="Diamond S."/>
            <person name="Andeer P.F."/>
            <person name="Li Z."/>
            <person name="Crits-Christoph A."/>
            <person name="Burstein D."/>
            <person name="Anantharaman K."/>
            <person name="Lane K.R."/>
            <person name="Thomas B.C."/>
            <person name="Pan C."/>
            <person name="Northen T.R."/>
            <person name="Banfield J.F."/>
        </authorList>
    </citation>
    <scope>NUCLEOTIDE SEQUENCE [LARGE SCALE GENOMIC DNA]</scope>
    <source>
        <strain evidence="3">WS_8</strain>
    </source>
</reference>